<feature type="region of interest" description="Disordered" evidence="1">
    <location>
        <begin position="495"/>
        <end position="528"/>
    </location>
</feature>
<feature type="compositionally biased region" description="Polar residues" evidence="1">
    <location>
        <begin position="70"/>
        <end position="87"/>
    </location>
</feature>
<feature type="compositionally biased region" description="Basic and acidic residues" evidence="1">
    <location>
        <begin position="603"/>
        <end position="614"/>
    </location>
</feature>
<dbReference type="Proteomes" id="UP000095282">
    <property type="component" value="Unplaced"/>
</dbReference>
<dbReference type="AlphaFoldDB" id="A0A1I7TL44"/>
<feature type="compositionally biased region" description="Basic residues" evidence="1">
    <location>
        <begin position="124"/>
        <end position="133"/>
    </location>
</feature>
<reference evidence="3" key="1">
    <citation type="submission" date="2016-11" db="UniProtKB">
        <authorList>
            <consortium name="WormBaseParasite"/>
        </authorList>
    </citation>
    <scope>IDENTIFICATION</scope>
</reference>
<evidence type="ECO:0000313" key="3">
    <source>
        <dbReference type="WBParaSite" id="Csp11.Scaffold628.g6988.t1"/>
    </source>
</evidence>
<feature type="compositionally biased region" description="Polar residues" evidence="1">
    <location>
        <begin position="637"/>
        <end position="671"/>
    </location>
</feature>
<name>A0A1I7TL44_9PELO</name>
<feature type="compositionally biased region" description="Polar residues" evidence="1">
    <location>
        <begin position="113"/>
        <end position="123"/>
    </location>
</feature>
<sequence>MHTPNRFRGGTSSHGQPDGQSPVTSQHDFRQIQGVPQRQTQADDGMKHKNRRQYNKPHGNYRNNRGKSNKCIQSGNASSYRQHNNQSSRRKNASKGLSNQICHSKSAGRGQAVSVNGTSANSHQHPKVVRGHGRSPAPDHFQSQECQLEQCNQYEEDNETLDDGSTEDSIHETKAISKQSMEMNKSFGGYKDRGHLIPQIHGQKQKNLKFSSKIESSAKNTAKLRDLFLNVSLPAGDLGKIADASGTVNLNQTIGFFGSEMVLKKKSTVLLKSVGLATPPTPKALWTPMRSPARNKEKHSSVILCKKEEEKNRPSIWKSSSRLYVLQVIVVDTTESFVGFYMTHRGIVSPMPDAVVVDEEVMFVYPETKTPMKMPPNFLFNLYPTEEHVLGQAVAGRYYYLDDVDKDMAEIHTVPNKYTISNLPDAFLDPYKYDCNMKSDWHMAVVLDEFGEDEASQDKSLERYPTGASYDSSPRPEGYDFLVFQNVDLSVVTPGPVFQSKPSRRSIPLPPQAKKSNNPNSGPRMPIGGVWPGGNLAIVPKSVLNLENEQAAANVEPTVTSLELVAQGTPSARSTIMPPQVKKCTHPNSGPPKPIGVRGGCPQKKEEAVKDQKTPAKKASGPNYVTPESKSGKKKTQNFTPLQTSTPRKTRRSQFSEGQSGRKQRFSSSCNPIRGGFGSAPAILCVTATSASRDSCHFSFDESDEELAPVPISWEITLDSDQSSILSPVLM</sequence>
<organism evidence="2 3">
    <name type="scientific">Caenorhabditis tropicalis</name>
    <dbReference type="NCBI Taxonomy" id="1561998"/>
    <lineage>
        <taxon>Eukaryota</taxon>
        <taxon>Metazoa</taxon>
        <taxon>Ecdysozoa</taxon>
        <taxon>Nematoda</taxon>
        <taxon>Chromadorea</taxon>
        <taxon>Rhabditida</taxon>
        <taxon>Rhabditina</taxon>
        <taxon>Rhabditomorpha</taxon>
        <taxon>Rhabditoidea</taxon>
        <taxon>Rhabditidae</taxon>
        <taxon>Peloderinae</taxon>
        <taxon>Caenorhabditis</taxon>
    </lineage>
</organism>
<protein>
    <submittedName>
        <fullName evidence="3">Tudor domain-containing protein</fullName>
    </submittedName>
</protein>
<feature type="region of interest" description="Disordered" evidence="1">
    <location>
        <begin position="1"/>
        <end position="143"/>
    </location>
</feature>
<dbReference type="WBParaSite" id="Csp11.Scaffold628.g6988.t1">
    <property type="protein sequence ID" value="Csp11.Scaffold628.g6988.t1"/>
    <property type="gene ID" value="Csp11.Scaffold628.g6988"/>
</dbReference>
<accession>A0A1I7TL44</accession>
<feature type="compositionally biased region" description="Polar residues" evidence="1">
    <location>
        <begin position="10"/>
        <end position="26"/>
    </location>
</feature>
<proteinExistence type="predicted"/>
<evidence type="ECO:0000313" key="2">
    <source>
        <dbReference type="Proteomes" id="UP000095282"/>
    </source>
</evidence>
<evidence type="ECO:0000256" key="1">
    <source>
        <dbReference type="SAM" id="MobiDB-lite"/>
    </source>
</evidence>
<feature type="region of interest" description="Disordered" evidence="1">
    <location>
        <begin position="569"/>
        <end position="672"/>
    </location>
</feature>
<keyword evidence="2" id="KW-1185">Reference proteome</keyword>
<dbReference type="eggNOG" id="ENOG502TJ6D">
    <property type="taxonomic scope" value="Eukaryota"/>
</dbReference>